<comment type="catalytic activity">
    <reaction evidence="5">
        <text>a 2-demethylmenaquinol + S-adenosyl-L-methionine = a menaquinol + S-adenosyl-L-homocysteine + H(+)</text>
        <dbReference type="Rhea" id="RHEA:42640"/>
        <dbReference type="Rhea" id="RHEA-COMP:9539"/>
        <dbReference type="Rhea" id="RHEA-COMP:9563"/>
        <dbReference type="ChEBI" id="CHEBI:15378"/>
        <dbReference type="ChEBI" id="CHEBI:18151"/>
        <dbReference type="ChEBI" id="CHEBI:55437"/>
        <dbReference type="ChEBI" id="CHEBI:57856"/>
        <dbReference type="ChEBI" id="CHEBI:59789"/>
        <dbReference type="EC" id="2.1.1.163"/>
    </reaction>
</comment>
<proteinExistence type="inferred from homology"/>
<evidence type="ECO:0000256" key="5">
    <source>
        <dbReference type="HAMAP-Rule" id="MF_01813"/>
    </source>
</evidence>
<comment type="similarity">
    <text evidence="5">Belongs to the class I-like SAM-binding methyltransferase superfamily. MenG/UbiE family.</text>
</comment>
<evidence type="ECO:0000313" key="7">
    <source>
        <dbReference type="EMBL" id="MCM2531826.1"/>
    </source>
</evidence>
<dbReference type="PANTHER" id="PTHR43591">
    <property type="entry name" value="METHYLTRANSFERASE"/>
    <property type="match status" value="1"/>
</dbReference>
<feature type="binding site" evidence="5">
    <location>
        <begin position="106"/>
        <end position="107"/>
    </location>
    <ligand>
        <name>S-adenosyl-L-methionine</name>
        <dbReference type="ChEBI" id="CHEBI:59789"/>
    </ligand>
</feature>
<dbReference type="GO" id="GO:0043770">
    <property type="term" value="F:demethylmenaquinone methyltransferase activity"/>
    <property type="evidence" value="ECO:0007669"/>
    <property type="project" value="UniProtKB-EC"/>
</dbReference>
<dbReference type="PROSITE" id="PS01184">
    <property type="entry name" value="UBIE_2"/>
    <property type="match status" value="1"/>
</dbReference>
<dbReference type="InterPro" id="IPR004033">
    <property type="entry name" value="UbiE/COQ5_MeTrFase"/>
</dbReference>
<dbReference type="Gene3D" id="3.40.50.150">
    <property type="entry name" value="Vaccinia Virus protein VP39"/>
    <property type="match status" value="1"/>
</dbReference>
<comment type="caution">
    <text evidence="7">The sequence shown here is derived from an EMBL/GenBank/DDBJ whole genome shotgun (WGS) entry which is preliminary data.</text>
</comment>
<dbReference type="CDD" id="cd02440">
    <property type="entry name" value="AdoMet_MTases"/>
    <property type="match status" value="1"/>
</dbReference>
<dbReference type="NCBIfam" id="TIGR02752">
    <property type="entry name" value="MenG_heptapren"/>
    <property type="match status" value="1"/>
</dbReference>
<feature type="binding site" evidence="5">
    <location>
        <position position="58"/>
    </location>
    <ligand>
        <name>S-adenosyl-L-methionine</name>
        <dbReference type="ChEBI" id="CHEBI:59789"/>
    </ligand>
</feature>
<dbReference type="HAMAP" id="MF_01813">
    <property type="entry name" value="MenG_UbiE_methyltr"/>
    <property type="match status" value="1"/>
</dbReference>
<gene>
    <name evidence="5" type="primary">menG</name>
    <name evidence="7" type="ORF">NDK43_04745</name>
</gene>
<dbReference type="SUPFAM" id="SSF53335">
    <property type="entry name" value="S-adenosyl-L-methionine-dependent methyltransferases"/>
    <property type="match status" value="1"/>
</dbReference>
<evidence type="ECO:0000256" key="1">
    <source>
        <dbReference type="ARBA" id="ARBA00022428"/>
    </source>
</evidence>
<dbReference type="EMBL" id="JAMQCR010000001">
    <property type="protein sequence ID" value="MCM2531826.1"/>
    <property type="molecule type" value="Genomic_DNA"/>
</dbReference>
<keyword evidence="8" id="KW-1185">Reference proteome</keyword>
<comment type="caution">
    <text evidence="5">Lacks conserved residue(s) required for the propagation of feature annotation.</text>
</comment>
<keyword evidence="2 5" id="KW-0489">Methyltransferase</keyword>
<accession>A0ABT0W664</accession>
<dbReference type="InterPro" id="IPR029063">
    <property type="entry name" value="SAM-dependent_MTases_sf"/>
</dbReference>
<evidence type="ECO:0000256" key="3">
    <source>
        <dbReference type="ARBA" id="ARBA00022679"/>
    </source>
</evidence>
<feature type="binding site" evidence="5">
    <location>
        <position position="79"/>
    </location>
    <ligand>
        <name>S-adenosyl-L-methionine</name>
        <dbReference type="ChEBI" id="CHEBI:59789"/>
    </ligand>
</feature>
<dbReference type="PROSITE" id="PS01183">
    <property type="entry name" value="UBIE_1"/>
    <property type="match status" value="1"/>
</dbReference>
<dbReference type="PANTHER" id="PTHR43591:SF24">
    <property type="entry name" value="2-METHOXY-6-POLYPRENYL-1,4-BENZOQUINOL METHYLASE, MITOCHONDRIAL"/>
    <property type="match status" value="1"/>
</dbReference>
<dbReference type="NCBIfam" id="NF001244">
    <property type="entry name" value="PRK00216.1-5"/>
    <property type="match status" value="1"/>
</dbReference>
<evidence type="ECO:0000256" key="4">
    <source>
        <dbReference type="ARBA" id="ARBA00022691"/>
    </source>
</evidence>
<sequence length="234" mass="26585">MQQSKEQRVHNVFEKISDNYDKMNSVISFQQHIKWRTDTMKRMNVQPGSKALDVCCGTADWTIALAEAVGPTGQVTGLDFSQNMLNVGIEKVKKLGLNQVKLIHGNAMELPFPDNSFDYITIGFGLRNVPDYLQVLKEMHRVVKPGGIAVCLETSQPTLIGYKQLYYFYFRYIMPMFGKLLAKSYKEYSWLQESARDFPGIKELALIFENAGFKDVKYKPYSGGAAAVHIGYKK</sequence>
<evidence type="ECO:0000256" key="2">
    <source>
        <dbReference type="ARBA" id="ARBA00022603"/>
    </source>
</evidence>
<dbReference type="Pfam" id="PF01209">
    <property type="entry name" value="Ubie_methyltran"/>
    <property type="match status" value="1"/>
</dbReference>
<keyword evidence="3 5" id="KW-0808">Transferase</keyword>
<dbReference type="Proteomes" id="UP001523262">
    <property type="component" value="Unassembled WGS sequence"/>
</dbReference>
<dbReference type="GO" id="GO:0032259">
    <property type="term" value="P:methylation"/>
    <property type="evidence" value="ECO:0007669"/>
    <property type="project" value="UniProtKB-KW"/>
</dbReference>
<comment type="function">
    <text evidence="5">Methyltransferase required for the conversion of demethylmenaquinol (DMKH2) to menaquinol (MKH2).</text>
</comment>
<dbReference type="InterPro" id="IPR014122">
    <property type="entry name" value="MenG_heptapren"/>
</dbReference>
<reference evidence="7 8" key="1">
    <citation type="submission" date="2022-06" db="EMBL/GenBank/DDBJ databases">
        <authorList>
            <person name="Jeon C.O."/>
        </authorList>
    </citation>
    <scope>NUCLEOTIDE SEQUENCE [LARGE SCALE GENOMIC DNA]</scope>
    <source>
        <strain evidence="7 8">KCTC 13943</strain>
    </source>
</reference>
<dbReference type="NCBIfam" id="NF001243">
    <property type="entry name" value="PRK00216.1-4"/>
    <property type="match status" value="1"/>
</dbReference>
<dbReference type="PROSITE" id="PS51608">
    <property type="entry name" value="SAM_MT_UBIE"/>
    <property type="match status" value="1"/>
</dbReference>
<evidence type="ECO:0000256" key="6">
    <source>
        <dbReference type="NCBIfam" id="TIGR02752"/>
    </source>
</evidence>
<dbReference type="InterPro" id="IPR023576">
    <property type="entry name" value="UbiE/COQ5_MeTrFase_CS"/>
</dbReference>
<dbReference type="NCBIfam" id="TIGR01934">
    <property type="entry name" value="MenG_MenH_UbiE"/>
    <property type="match status" value="1"/>
</dbReference>
<name>A0ABT0W664_9BACI</name>
<keyword evidence="1 5" id="KW-0474">Menaquinone biosynthesis</keyword>
<keyword evidence="4 5" id="KW-0949">S-adenosyl-L-methionine</keyword>
<protein>
    <recommendedName>
        <fullName evidence="5 6">Demethylmenaquinone methyltransferase</fullName>
        <ecNumber evidence="5 6">2.1.1.163</ecNumber>
    </recommendedName>
</protein>
<evidence type="ECO:0000313" key="8">
    <source>
        <dbReference type="Proteomes" id="UP001523262"/>
    </source>
</evidence>
<dbReference type="EC" id="2.1.1.163" evidence="5 6"/>
<comment type="pathway">
    <text evidence="5">Quinol/quinone metabolism; menaquinone biosynthesis; menaquinol from 1,4-dihydroxy-2-naphthoate: step 2/2.</text>
</comment>
<organism evidence="7 8">
    <name type="scientific">Neobacillus pocheonensis</name>
    <dbReference type="NCBI Taxonomy" id="363869"/>
    <lineage>
        <taxon>Bacteria</taxon>
        <taxon>Bacillati</taxon>
        <taxon>Bacillota</taxon>
        <taxon>Bacilli</taxon>
        <taxon>Bacillales</taxon>
        <taxon>Bacillaceae</taxon>
        <taxon>Neobacillus</taxon>
    </lineage>
</organism>